<reference evidence="3 4" key="1">
    <citation type="submission" date="2024-09" db="EMBL/GenBank/DDBJ databases">
        <authorList>
            <person name="Sun Q."/>
            <person name="Mori K."/>
        </authorList>
    </citation>
    <scope>NUCLEOTIDE SEQUENCE [LARGE SCALE GENOMIC DNA]</scope>
    <source>
        <strain evidence="3 4">NCAIM B.02301</strain>
    </source>
</reference>
<gene>
    <name evidence="3" type="ORF">ACFFH4_09395</name>
</gene>
<protein>
    <submittedName>
        <fullName evidence="3">Cell wall-binding repeat-containing protein</fullName>
    </submittedName>
</protein>
<feature type="signal peptide" evidence="1">
    <location>
        <begin position="1"/>
        <end position="32"/>
    </location>
</feature>
<evidence type="ECO:0000313" key="4">
    <source>
        <dbReference type="Proteomes" id="UP001589833"/>
    </source>
</evidence>
<name>A0ABV6NET1_9BACI</name>
<dbReference type="Proteomes" id="UP001589833">
    <property type="component" value="Unassembled WGS sequence"/>
</dbReference>
<dbReference type="Pfam" id="PF01832">
    <property type="entry name" value="Glucosaminidase"/>
    <property type="match status" value="1"/>
</dbReference>
<feature type="domain" description="SH3b" evidence="2">
    <location>
        <begin position="362"/>
        <end position="426"/>
    </location>
</feature>
<proteinExistence type="predicted"/>
<keyword evidence="4" id="KW-1185">Reference proteome</keyword>
<dbReference type="InterPro" id="IPR051922">
    <property type="entry name" value="Bact_Sporulation_Assoc"/>
</dbReference>
<dbReference type="Pfam" id="PF04122">
    <property type="entry name" value="CW_binding_2"/>
    <property type="match status" value="3"/>
</dbReference>
<dbReference type="EMBL" id="JBHLTR010000013">
    <property type="protein sequence ID" value="MFC0559260.1"/>
    <property type="molecule type" value="Genomic_DNA"/>
</dbReference>
<evidence type="ECO:0000313" key="3">
    <source>
        <dbReference type="EMBL" id="MFC0559260.1"/>
    </source>
</evidence>
<evidence type="ECO:0000259" key="2">
    <source>
        <dbReference type="PROSITE" id="PS51781"/>
    </source>
</evidence>
<dbReference type="SMART" id="SM00047">
    <property type="entry name" value="LYZ2"/>
    <property type="match status" value="1"/>
</dbReference>
<dbReference type="PANTHER" id="PTHR30032">
    <property type="entry name" value="N-ACETYLMURAMOYL-L-ALANINE AMIDASE-RELATED"/>
    <property type="match status" value="1"/>
</dbReference>
<dbReference type="SMART" id="SM00287">
    <property type="entry name" value="SH3b"/>
    <property type="match status" value="2"/>
</dbReference>
<dbReference type="PROSITE" id="PS51781">
    <property type="entry name" value="SH3B"/>
    <property type="match status" value="2"/>
</dbReference>
<dbReference type="Gene3D" id="2.30.30.40">
    <property type="entry name" value="SH3 Domains"/>
    <property type="match status" value="2"/>
</dbReference>
<dbReference type="InterPro" id="IPR002901">
    <property type="entry name" value="MGlyc_endo_b_GlcNAc-like_dom"/>
</dbReference>
<accession>A0ABV6NET1</accession>
<organism evidence="3 4">
    <name type="scientific">Halalkalibacter alkalisediminis</name>
    <dbReference type="NCBI Taxonomy" id="935616"/>
    <lineage>
        <taxon>Bacteria</taxon>
        <taxon>Bacillati</taxon>
        <taxon>Bacillota</taxon>
        <taxon>Bacilli</taxon>
        <taxon>Bacillales</taxon>
        <taxon>Bacillaceae</taxon>
        <taxon>Halalkalibacter</taxon>
    </lineage>
</organism>
<dbReference type="RefSeq" id="WP_273841978.1">
    <property type="nucleotide sequence ID" value="NZ_JAQQWT010000004.1"/>
</dbReference>
<feature type="domain" description="SH3b" evidence="2">
    <location>
        <begin position="83"/>
        <end position="161"/>
    </location>
</feature>
<dbReference type="SUPFAM" id="SSF50044">
    <property type="entry name" value="SH3-domain"/>
    <property type="match status" value="1"/>
</dbReference>
<dbReference type="InterPro" id="IPR007253">
    <property type="entry name" value="Cell_wall-bd_2"/>
</dbReference>
<dbReference type="PANTHER" id="PTHR30032:SF8">
    <property type="entry name" value="GERMINATION-SPECIFIC N-ACETYLMURAMOYL-L-ALANINE AMIDASE"/>
    <property type="match status" value="1"/>
</dbReference>
<dbReference type="InterPro" id="IPR003646">
    <property type="entry name" value="SH3-like_bac-type"/>
</dbReference>
<comment type="caution">
    <text evidence="3">The sequence shown here is derived from an EMBL/GenBank/DDBJ whole genome shotgun (WGS) entry which is preliminary data.</text>
</comment>
<evidence type="ECO:0000256" key="1">
    <source>
        <dbReference type="SAM" id="SignalP"/>
    </source>
</evidence>
<sequence length="722" mass="78565">MKIRLSKLIKFSTPFLIALLLIASIPFQSVEASTYQITNYDITFADALKRQVDAKGQTDKKYDTFIRSDFLTVDNPSNPKSGTVNRSSTGNVTNVRVRGGAGTHFWEVGQVKSGDTLTVLGSTRGQDGYIWYQIGYNKTWVNASPADIEYYLNPNNFEPSSNPFFQFLKLSESAGLNAKELNDKILFDKGALKGTGQAFINAGNTHKVNEIYLISHALLETGNGLSSLARGVEVQGKTVYNMYGIGAFDSCPHTCGAQYAYDQGWFTPEAAIVGGAEFVARNYLNRGQDTLYKMKWNPANPATHQYATDIGWAVKQTTRMANLYGMVSNYTLSYDIPRYTNQPGTPPNYSVLNSKPTETQPALKKGYTTANVNLRSEPRVATNTLITTIAANQDLEILQKNSSNWYQVRVNNRTGWLSGDFVKETKVSRIQGANAYATSALISQEGWNKSDVVIITRGDRFSDALAGVPLAAKHHAPLLLSRQTRLDDVTKNEISRLGAKQVIVLGGPLAISDNVVNEIKKISGVTNVRRIAGNNMHDTAALIANEVAPNGSNQAIIVSDNRFQDALSVASYAGVNGIPILLANTSQVPKATQDALKKLNAKETLIIGGPLAISESVAKNLPSPKRIEGATRFDTNIAVFNYFKPNTNKVYVATSERHEDALSGAALAAKENVGVILVDGTRSIHSTTSTNLTTSKYGDVNVLGGHLVITHNVYGQIRSLVD</sequence>
<dbReference type="Pfam" id="PF08239">
    <property type="entry name" value="SH3_3"/>
    <property type="match status" value="1"/>
</dbReference>
<keyword evidence="1" id="KW-0732">Signal</keyword>
<dbReference type="Gene3D" id="3.40.50.12090">
    <property type="match status" value="2"/>
</dbReference>
<feature type="chain" id="PRO_5046515948" evidence="1">
    <location>
        <begin position="33"/>
        <end position="722"/>
    </location>
</feature>
<dbReference type="InterPro" id="IPR036028">
    <property type="entry name" value="SH3-like_dom_sf"/>
</dbReference>